<dbReference type="EMBL" id="AORV01000030">
    <property type="protein sequence ID" value="EMS72172.1"/>
    <property type="molecule type" value="Genomic_DNA"/>
</dbReference>
<evidence type="ECO:0000313" key="8">
    <source>
        <dbReference type="Proteomes" id="UP000014155"/>
    </source>
</evidence>
<dbReference type="PANTHER" id="PTHR40448:SF1">
    <property type="entry name" value="TWO-COMPONENT SENSOR HISTIDINE KINASE"/>
    <property type="match status" value="1"/>
</dbReference>
<feature type="transmembrane region" description="Helical" evidence="4">
    <location>
        <begin position="74"/>
        <end position="94"/>
    </location>
</feature>
<dbReference type="SUPFAM" id="SSF55890">
    <property type="entry name" value="Sporulation response regulatory protein Spo0B"/>
    <property type="match status" value="1"/>
</dbReference>
<keyword evidence="8" id="KW-1185">Reference proteome</keyword>
<name>S0FK30_RUMCE</name>
<feature type="transmembrane region" description="Helical" evidence="4">
    <location>
        <begin position="12"/>
        <end position="36"/>
    </location>
</feature>
<dbReference type="Proteomes" id="UP000014155">
    <property type="component" value="Unassembled WGS sequence"/>
</dbReference>
<feature type="transmembrane region" description="Helical" evidence="4">
    <location>
        <begin position="48"/>
        <end position="68"/>
    </location>
</feature>
<evidence type="ECO:0000313" key="7">
    <source>
        <dbReference type="EMBL" id="EMS72172.1"/>
    </source>
</evidence>
<evidence type="ECO:0000259" key="6">
    <source>
        <dbReference type="Pfam" id="PF14689"/>
    </source>
</evidence>
<proteinExistence type="predicted"/>
<dbReference type="EC" id="2.7.13.-" evidence="7"/>
<keyword evidence="4" id="KW-0812">Transmembrane</keyword>
<sequence>MNVTPDVITNNVFLFAVMNALVYFFTSIIILLTPFAKKLGQFKNLKPVIILLFITLLMLVLNAGVHYIVSFDPISFTATLILSLIYLIVSVWYINNFYKYEMKIEEEKQQAFYNESLSLVIQDLRRFKHDQANHLTVISAMLKMKKFDQANSYISEIFNTTESIVDTSVCDIKNAGLFGLISSKMDYAKKTGIKFNLQAIGEIDSIPNVKISELCEIIGIYLDNAIEAAAISSDKEVEMRLENKEESIDIVIDNSCSIIPNLESIRQDGYSTKGTNRGHGLSIVDKILSKYASISNTINFDNNSMIFSQILKIKKGI</sequence>
<evidence type="ECO:0000256" key="2">
    <source>
        <dbReference type="ARBA" id="ARBA00022679"/>
    </source>
</evidence>
<gene>
    <name evidence="7" type="ORF">CTER_1894</name>
</gene>
<protein>
    <submittedName>
        <fullName evidence="7">Histidine kinase-, DNA gyrase B-, and HSP90-like ATPase</fullName>
        <ecNumber evidence="7">2.7.13.-</ecNumber>
    </submittedName>
</protein>
<dbReference type="STRING" id="1195236.CTER_1894"/>
<dbReference type="Pfam" id="PF14501">
    <property type="entry name" value="HATPase_c_5"/>
    <property type="match status" value="1"/>
</dbReference>
<dbReference type="InterPro" id="IPR032834">
    <property type="entry name" value="NatK-like_C"/>
</dbReference>
<evidence type="ECO:0000259" key="5">
    <source>
        <dbReference type="Pfam" id="PF14501"/>
    </source>
</evidence>
<keyword evidence="2 7" id="KW-0808">Transferase</keyword>
<dbReference type="InterPro" id="IPR016120">
    <property type="entry name" value="Sig_transdc_His_kin_SpoOB"/>
</dbReference>
<comment type="caution">
    <text evidence="7">The sequence shown here is derived from an EMBL/GenBank/DDBJ whole genome shotgun (WGS) entry which is preliminary data.</text>
</comment>
<evidence type="ECO:0000256" key="4">
    <source>
        <dbReference type="SAM" id="Phobius"/>
    </source>
</evidence>
<reference evidence="7 8" key="1">
    <citation type="journal article" date="2013" name="Genome Announc.">
        <title>Draft Genome Sequence of the Cellulolytic, Mesophilic, Anaerobic Bacterium Clostridium termitidis Strain CT1112 (DSM 5398).</title>
        <authorList>
            <person name="Lal S."/>
            <person name="Ramachandran U."/>
            <person name="Zhang X."/>
            <person name="Munir R."/>
            <person name="Sparling R."/>
            <person name="Levin D.B."/>
        </authorList>
    </citation>
    <scope>NUCLEOTIDE SEQUENCE [LARGE SCALE GENOMIC DNA]</scope>
    <source>
        <strain evidence="7 8">CT1112</strain>
    </source>
</reference>
<dbReference type="GO" id="GO:0000155">
    <property type="term" value="F:phosphorelay sensor kinase activity"/>
    <property type="evidence" value="ECO:0007669"/>
    <property type="project" value="InterPro"/>
</dbReference>
<keyword evidence="3 7" id="KW-0418">Kinase</keyword>
<feature type="domain" description="Sensor histidine kinase NatK-like C-terminal" evidence="5">
    <location>
        <begin position="210"/>
        <end position="311"/>
    </location>
</feature>
<dbReference type="PATRIC" id="fig|1195236.3.peg.2214"/>
<dbReference type="eggNOG" id="COG3290">
    <property type="taxonomic scope" value="Bacteria"/>
</dbReference>
<dbReference type="InterPro" id="IPR036890">
    <property type="entry name" value="HATPase_C_sf"/>
</dbReference>
<organism evidence="7 8">
    <name type="scientific">Ruminiclostridium cellobioparum subsp. termitidis CT1112</name>
    <dbReference type="NCBI Taxonomy" id="1195236"/>
    <lineage>
        <taxon>Bacteria</taxon>
        <taxon>Bacillati</taxon>
        <taxon>Bacillota</taxon>
        <taxon>Clostridia</taxon>
        <taxon>Eubacteriales</taxon>
        <taxon>Oscillospiraceae</taxon>
        <taxon>Ruminiclostridium</taxon>
    </lineage>
</organism>
<evidence type="ECO:0000256" key="1">
    <source>
        <dbReference type="ARBA" id="ARBA00022553"/>
    </source>
</evidence>
<dbReference type="AlphaFoldDB" id="S0FK30"/>
<dbReference type="Gene3D" id="3.30.565.10">
    <property type="entry name" value="Histidine kinase-like ATPase, C-terminal domain"/>
    <property type="match status" value="1"/>
</dbReference>
<dbReference type="InterPro" id="IPR039506">
    <property type="entry name" value="SPOB_a"/>
</dbReference>
<keyword evidence="1" id="KW-0597">Phosphoprotein</keyword>
<dbReference type="Gene3D" id="1.10.287.130">
    <property type="match status" value="1"/>
</dbReference>
<dbReference type="Pfam" id="PF14689">
    <property type="entry name" value="SPOB_a"/>
    <property type="match status" value="1"/>
</dbReference>
<accession>S0FK30</accession>
<keyword evidence="4" id="KW-0472">Membrane</keyword>
<dbReference type="GO" id="GO:0042802">
    <property type="term" value="F:identical protein binding"/>
    <property type="evidence" value="ECO:0007669"/>
    <property type="project" value="TreeGrafter"/>
</dbReference>
<evidence type="ECO:0000256" key="3">
    <source>
        <dbReference type="ARBA" id="ARBA00022777"/>
    </source>
</evidence>
<feature type="domain" description="SpoOB alpha-helical" evidence="6">
    <location>
        <begin position="115"/>
        <end position="163"/>
    </location>
</feature>
<dbReference type="PANTHER" id="PTHR40448">
    <property type="entry name" value="TWO-COMPONENT SENSOR HISTIDINE KINASE"/>
    <property type="match status" value="1"/>
</dbReference>
<keyword evidence="4" id="KW-1133">Transmembrane helix</keyword>